<gene>
    <name evidence="3" type="ORF">H9C73_12240</name>
</gene>
<dbReference type="RefSeq" id="WP_209288116.1">
    <property type="nucleotide sequence ID" value="NZ_JACVEW010000019.1"/>
</dbReference>
<dbReference type="Pfam" id="PF01841">
    <property type="entry name" value="Transglut_core"/>
    <property type="match status" value="1"/>
</dbReference>
<feature type="domain" description="Transglutaminase-like" evidence="2">
    <location>
        <begin position="397"/>
        <end position="468"/>
    </location>
</feature>
<protein>
    <submittedName>
        <fullName evidence="3">DUF3488 domain-containing transglutaminase family protein</fullName>
    </submittedName>
</protein>
<feature type="transmembrane region" description="Helical" evidence="1">
    <location>
        <begin position="105"/>
        <end position="122"/>
    </location>
</feature>
<dbReference type="Proteomes" id="UP000810171">
    <property type="component" value="Unassembled WGS sequence"/>
</dbReference>
<dbReference type="EMBL" id="JACVEW010000019">
    <property type="protein sequence ID" value="MBP0049507.1"/>
    <property type="molecule type" value="Genomic_DNA"/>
</dbReference>
<name>A0ABS3ZCT3_9GAMM</name>
<keyword evidence="1" id="KW-1133">Transmembrane helix</keyword>
<dbReference type="InterPro" id="IPR038765">
    <property type="entry name" value="Papain-like_cys_pep_sf"/>
</dbReference>
<keyword evidence="1" id="KW-0812">Transmembrane</keyword>
<feature type="transmembrane region" description="Helical" evidence="1">
    <location>
        <begin position="7"/>
        <end position="23"/>
    </location>
</feature>
<dbReference type="SMART" id="SM00460">
    <property type="entry name" value="TGc"/>
    <property type="match status" value="1"/>
</dbReference>
<feature type="transmembrane region" description="Helical" evidence="1">
    <location>
        <begin position="128"/>
        <end position="146"/>
    </location>
</feature>
<keyword evidence="4" id="KW-1185">Reference proteome</keyword>
<dbReference type="InterPro" id="IPR021878">
    <property type="entry name" value="TgpA_N"/>
</dbReference>
<evidence type="ECO:0000313" key="4">
    <source>
        <dbReference type="Proteomes" id="UP000810171"/>
    </source>
</evidence>
<comment type="caution">
    <text evidence="3">The sequence shown here is derived from an EMBL/GenBank/DDBJ whole genome shotgun (WGS) entry which is preliminary data.</text>
</comment>
<dbReference type="Pfam" id="PF11992">
    <property type="entry name" value="TgpA_N"/>
    <property type="match status" value="1"/>
</dbReference>
<dbReference type="PANTHER" id="PTHR42736:SF1">
    <property type="entry name" value="PROTEIN-GLUTAMINE GAMMA-GLUTAMYLTRANSFERASE"/>
    <property type="match status" value="1"/>
</dbReference>
<feature type="transmembrane region" description="Helical" evidence="1">
    <location>
        <begin position="158"/>
        <end position="179"/>
    </location>
</feature>
<accession>A0ABS3ZCT3</accession>
<evidence type="ECO:0000256" key="1">
    <source>
        <dbReference type="SAM" id="Phobius"/>
    </source>
</evidence>
<evidence type="ECO:0000313" key="3">
    <source>
        <dbReference type="EMBL" id="MBP0049507.1"/>
    </source>
</evidence>
<evidence type="ECO:0000259" key="2">
    <source>
        <dbReference type="SMART" id="SM00460"/>
    </source>
</evidence>
<dbReference type="Gene3D" id="3.10.620.30">
    <property type="match status" value="1"/>
</dbReference>
<dbReference type="InterPro" id="IPR052901">
    <property type="entry name" value="Bact_TGase-like"/>
</dbReference>
<reference evidence="3 4" key="1">
    <citation type="submission" date="2020-09" db="EMBL/GenBank/DDBJ databases">
        <authorList>
            <person name="Tanuku N.R.S."/>
        </authorList>
    </citation>
    <scope>NUCLEOTIDE SEQUENCE [LARGE SCALE GENOMIC DNA]</scope>
    <source>
        <strain evidence="3 4">AK62</strain>
    </source>
</reference>
<feature type="transmembrane region" description="Helical" evidence="1">
    <location>
        <begin position="59"/>
        <end position="77"/>
    </location>
</feature>
<organism evidence="3 4">
    <name type="scientific">Marinobacterium alkalitolerans</name>
    <dbReference type="NCBI Taxonomy" id="1542925"/>
    <lineage>
        <taxon>Bacteria</taxon>
        <taxon>Pseudomonadati</taxon>
        <taxon>Pseudomonadota</taxon>
        <taxon>Gammaproteobacteria</taxon>
        <taxon>Oceanospirillales</taxon>
        <taxon>Oceanospirillaceae</taxon>
        <taxon>Marinobacterium</taxon>
    </lineage>
</organism>
<dbReference type="PANTHER" id="PTHR42736">
    <property type="entry name" value="PROTEIN-GLUTAMINE GAMMA-GLUTAMYLTRANSFERASE"/>
    <property type="match status" value="1"/>
</dbReference>
<dbReference type="InterPro" id="IPR002931">
    <property type="entry name" value="Transglutaminase-like"/>
</dbReference>
<dbReference type="SUPFAM" id="SSF54001">
    <property type="entry name" value="Cysteine proteinases"/>
    <property type="match status" value="1"/>
</dbReference>
<proteinExistence type="predicted"/>
<keyword evidence="1" id="KW-0472">Membrane</keyword>
<feature type="transmembrane region" description="Helical" evidence="1">
    <location>
        <begin position="539"/>
        <end position="559"/>
    </location>
</feature>
<sequence>MKGQQISRSAVMWQLLACVLVSLPHLSWLPAWIPVLLMLTLGARVMMHLGRWSLPSRTLKLVLVVAATLGLIFSFGQQAGPETMVALLVVSMALKLIEIYRRRDALVLIYVAFFVLGTAFLFSSSVWTALYALAALVVVLAALLSIHQRDGVSALQTLRRVLLLAAPALPLMVLLFLVFPRLEPLWSVTLDSGGATTGLSDTLSPGDVSQLAQSDELAFRVTFDAEPPVPAERYWRVLVLDRFDGRQWSRSPQRERLRQEKLEPLGGEVRYEVVLEPSQRPWLVALDQPLAVPDWAAVKPGRTLEAREPVERRVRYTLVSHRRYRLQPMLTQQERAHYLQLPERGNGEARALARQWLAQAGGDSAAFIALMLNYYNQSFTYTLSPGRLLGDRIDRFLMESQQGYCEHFASASAFMLRSVGIPARVVTGYQGGEWNPHQSYLQVRQYDAHAWVEAWQEGRGWVRIDPTAAVAPERIESSADVFLRSVDSGQVASRALQTGWLLGLRQRYDAFNFAWQRWVLNYEGEQEHLLRDWLGGLDYWRVAAFLLLPGGLVLVGLSMRQWMARTLRRGDPVEAALIGFQQRAGACFSRRQPQQSLSAWIHSDLVPHWPEAADELMQLAELDNARRYRYGAQDDQDQAILALTRRLAKQLPRRTRVV</sequence>